<feature type="domain" description="Kazal-like" evidence="4">
    <location>
        <begin position="26"/>
        <end position="73"/>
    </location>
</feature>
<dbReference type="CDD" id="cd00104">
    <property type="entry name" value="KAZAL_FS"/>
    <property type="match status" value="1"/>
</dbReference>
<dbReference type="PANTHER" id="PTHR13866">
    <property type="entry name" value="SPARC OSTEONECTIN"/>
    <property type="match status" value="1"/>
</dbReference>
<evidence type="ECO:0000313" key="5">
    <source>
        <dbReference type="Proteomes" id="UP000694888"/>
    </source>
</evidence>
<evidence type="ECO:0000256" key="3">
    <source>
        <dbReference type="ARBA" id="ARBA00023180"/>
    </source>
</evidence>
<proteinExistence type="predicted"/>
<dbReference type="RefSeq" id="XP_005112976.1">
    <property type="nucleotide sequence ID" value="XM_005112919.2"/>
</dbReference>
<sequence length="92" mass="10060">PCQGHTCEAPKLCQVGPAPARKPECRCSYVCPTEINLVCGTDGRTYSNQCLLRKQACKSRADIRVLYNGKCSPGFSFIKGTVQDEYNNANGK</sequence>
<dbReference type="PANTHER" id="PTHR13866:SF14">
    <property type="entry name" value="BM-40"/>
    <property type="match status" value="1"/>
</dbReference>
<dbReference type="SMART" id="SM00280">
    <property type="entry name" value="KAZAL"/>
    <property type="match status" value="1"/>
</dbReference>
<dbReference type="PROSITE" id="PS51465">
    <property type="entry name" value="KAZAL_2"/>
    <property type="match status" value="1"/>
</dbReference>
<reference evidence="6" key="1">
    <citation type="submission" date="2025-08" db="UniProtKB">
        <authorList>
            <consortium name="RefSeq"/>
        </authorList>
    </citation>
    <scope>IDENTIFICATION</scope>
</reference>
<evidence type="ECO:0000259" key="4">
    <source>
        <dbReference type="PROSITE" id="PS51465"/>
    </source>
</evidence>
<dbReference type="Proteomes" id="UP000694888">
    <property type="component" value="Unplaced"/>
</dbReference>
<evidence type="ECO:0000256" key="2">
    <source>
        <dbReference type="ARBA" id="ARBA00023157"/>
    </source>
</evidence>
<name>A0ABM0KAM7_APLCA</name>
<dbReference type="InterPro" id="IPR002350">
    <property type="entry name" value="Kazal_dom"/>
</dbReference>
<dbReference type="SUPFAM" id="SSF100895">
    <property type="entry name" value="Kazal-type serine protease inhibitors"/>
    <property type="match status" value="1"/>
</dbReference>
<organism evidence="5 6">
    <name type="scientific">Aplysia californica</name>
    <name type="common">California sea hare</name>
    <dbReference type="NCBI Taxonomy" id="6500"/>
    <lineage>
        <taxon>Eukaryota</taxon>
        <taxon>Metazoa</taxon>
        <taxon>Spiralia</taxon>
        <taxon>Lophotrochozoa</taxon>
        <taxon>Mollusca</taxon>
        <taxon>Gastropoda</taxon>
        <taxon>Heterobranchia</taxon>
        <taxon>Euthyneura</taxon>
        <taxon>Tectipleura</taxon>
        <taxon>Aplysiida</taxon>
        <taxon>Aplysioidea</taxon>
        <taxon>Aplysiidae</taxon>
        <taxon>Aplysia</taxon>
    </lineage>
</organism>
<keyword evidence="3" id="KW-0325">Glycoprotein</keyword>
<feature type="non-terminal residue" evidence="6">
    <location>
        <position position="1"/>
    </location>
</feature>
<protein>
    <submittedName>
        <fullName evidence="6">Turripeptide Lol9.1</fullName>
    </submittedName>
</protein>
<evidence type="ECO:0000313" key="6">
    <source>
        <dbReference type="RefSeq" id="XP_005112976.1"/>
    </source>
</evidence>
<dbReference type="InterPro" id="IPR036058">
    <property type="entry name" value="Kazal_dom_sf"/>
</dbReference>
<keyword evidence="5" id="KW-1185">Reference proteome</keyword>
<dbReference type="GeneID" id="101864437"/>
<gene>
    <name evidence="6" type="primary">LOC101864437</name>
</gene>
<accession>A0ABM0KAM7</accession>
<keyword evidence="1" id="KW-0732">Signal</keyword>
<keyword evidence="2" id="KW-1015">Disulfide bond</keyword>
<dbReference type="Gene3D" id="3.30.60.30">
    <property type="match status" value="1"/>
</dbReference>
<dbReference type="Pfam" id="PF07648">
    <property type="entry name" value="Kazal_2"/>
    <property type="match status" value="1"/>
</dbReference>
<evidence type="ECO:0000256" key="1">
    <source>
        <dbReference type="ARBA" id="ARBA00022729"/>
    </source>
</evidence>